<dbReference type="InterPro" id="IPR035669">
    <property type="entry name" value="SGNH_plant_lipase-like"/>
</dbReference>
<keyword evidence="4" id="KW-1133">Transmembrane helix</keyword>
<keyword evidence="2 5" id="KW-0378">Hydrolase</keyword>
<name>A0A251TW41_HELAN</name>
<dbReference type="InterPro" id="IPR036514">
    <property type="entry name" value="SGNH_hydro_sf"/>
</dbReference>
<evidence type="ECO:0000256" key="2">
    <source>
        <dbReference type="ARBA" id="ARBA00022801"/>
    </source>
</evidence>
<reference evidence="6" key="1">
    <citation type="journal article" date="2017" name="Nature">
        <title>The sunflower genome provides insights into oil metabolism, flowering and Asterid evolution.</title>
        <authorList>
            <person name="Badouin H."/>
            <person name="Gouzy J."/>
            <person name="Grassa C.J."/>
            <person name="Murat F."/>
            <person name="Staton S.E."/>
            <person name="Cottret L."/>
            <person name="Lelandais-Briere C."/>
            <person name="Owens G.L."/>
            <person name="Carrere S."/>
            <person name="Mayjonade B."/>
            <person name="Legrand L."/>
            <person name="Gill N."/>
            <person name="Kane N.C."/>
            <person name="Bowers J.E."/>
            <person name="Hubner S."/>
            <person name="Bellec A."/>
            <person name="Berard A."/>
            <person name="Berges H."/>
            <person name="Blanchet N."/>
            <person name="Boniface M.C."/>
            <person name="Brunel D."/>
            <person name="Catrice O."/>
            <person name="Chaidir N."/>
            <person name="Claudel C."/>
            <person name="Donnadieu C."/>
            <person name="Faraut T."/>
            <person name="Fievet G."/>
            <person name="Helmstetter N."/>
            <person name="King M."/>
            <person name="Knapp S.J."/>
            <person name="Lai Z."/>
            <person name="Le Paslier M.C."/>
            <person name="Lippi Y."/>
            <person name="Lorenzon L."/>
            <person name="Mandel J.R."/>
            <person name="Marage G."/>
            <person name="Marchand G."/>
            <person name="Marquand E."/>
            <person name="Bret-Mestries E."/>
            <person name="Morien E."/>
            <person name="Nambeesan S."/>
            <person name="Nguyen T."/>
            <person name="Pegot-Espagnet P."/>
            <person name="Pouilly N."/>
            <person name="Raftis F."/>
            <person name="Sallet E."/>
            <person name="Schiex T."/>
            <person name="Thomas J."/>
            <person name="Vandecasteele C."/>
            <person name="Vares D."/>
            <person name="Vear F."/>
            <person name="Vautrin S."/>
            <person name="Crespi M."/>
            <person name="Mangin B."/>
            <person name="Burke J.M."/>
            <person name="Salse J."/>
            <person name="Munos S."/>
            <person name="Vincourt P."/>
            <person name="Rieseberg L.H."/>
            <person name="Langlade N.B."/>
        </authorList>
    </citation>
    <scope>NUCLEOTIDE SEQUENCE [LARGE SCALE GENOMIC DNA]</scope>
    <source>
        <strain evidence="6">cv. SF193</strain>
    </source>
</reference>
<protein>
    <submittedName>
        <fullName evidence="5">Putative SGNH hydrolase-type esterase domain-containing protein</fullName>
    </submittedName>
</protein>
<keyword evidence="4" id="KW-0812">Transmembrane</keyword>
<dbReference type="AlphaFoldDB" id="A0A251TW41"/>
<sequence>MANVAPQKLLLFVIYVVANGIMIITVHAATGKTDAPIFIFGDSTADVGTNNFLKTCTAKADHLYNGVDFPFSKSTGRFSNGKNAADLIASLLGGYKVSPPPFLSLLAHKRTFKRNLLRGANFASGGSGIFSATGQNKVICMEEQIQQFATVRRNITELLGSPKVVDDLLEKSIYLISIGSNDLVEYALTHSPSDSKQFIANLTQAYATHLTVRKNNILNLYNLGARKFAIIGIPPIGCCPAARVFNDTGGCVEVLNDGARLFYKSMQSLFREFSLLFKGFKYSLGNTYAMTMNVIDNPRGNGFKEVIAACCGNGTTDCVVGVNLCANRGDFLFWDKFHPT</sequence>
<keyword evidence="3" id="KW-0443">Lipid metabolism</keyword>
<dbReference type="Pfam" id="PF00657">
    <property type="entry name" value="Lipase_GDSL"/>
    <property type="match status" value="1"/>
</dbReference>
<proteinExistence type="inferred from homology"/>
<evidence type="ECO:0000256" key="1">
    <source>
        <dbReference type="ARBA" id="ARBA00008668"/>
    </source>
</evidence>
<dbReference type="Gene3D" id="3.40.50.1110">
    <property type="entry name" value="SGNH hydrolase"/>
    <property type="match status" value="1"/>
</dbReference>
<keyword evidence="4" id="KW-0472">Membrane</keyword>
<dbReference type="Proteomes" id="UP000215914">
    <property type="component" value="Chromosome 9"/>
</dbReference>
<dbReference type="STRING" id="4232.A0A251TW41"/>
<dbReference type="InParanoid" id="A0A251TW41"/>
<comment type="similarity">
    <text evidence="1">Belongs to the 'GDSL' lipolytic enzyme family.</text>
</comment>
<evidence type="ECO:0000256" key="3">
    <source>
        <dbReference type="ARBA" id="ARBA00022963"/>
    </source>
</evidence>
<dbReference type="PANTHER" id="PTHR45648">
    <property type="entry name" value="GDSL LIPASE/ACYLHYDROLASE FAMILY PROTEIN (AFU_ORTHOLOGUE AFUA_4G14700)"/>
    <property type="match status" value="1"/>
</dbReference>
<keyword evidence="6" id="KW-1185">Reference proteome</keyword>
<organism evidence="5 6">
    <name type="scientific">Helianthus annuus</name>
    <name type="common">Common sunflower</name>
    <dbReference type="NCBI Taxonomy" id="4232"/>
    <lineage>
        <taxon>Eukaryota</taxon>
        <taxon>Viridiplantae</taxon>
        <taxon>Streptophyta</taxon>
        <taxon>Embryophyta</taxon>
        <taxon>Tracheophyta</taxon>
        <taxon>Spermatophyta</taxon>
        <taxon>Magnoliopsida</taxon>
        <taxon>eudicotyledons</taxon>
        <taxon>Gunneridae</taxon>
        <taxon>Pentapetalae</taxon>
        <taxon>asterids</taxon>
        <taxon>campanulids</taxon>
        <taxon>Asterales</taxon>
        <taxon>Asteraceae</taxon>
        <taxon>Asteroideae</taxon>
        <taxon>Heliantheae alliance</taxon>
        <taxon>Heliantheae</taxon>
        <taxon>Helianthus</taxon>
    </lineage>
</organism>
<dbReference type="GO" id="GO:0016042">
    <property type="term" value="P:lipid catabolic process"/>
    <property type="evidence" value="ECO:0007669"/>
    <property type="project" value="UniProtKB-KW"/>
</dbReference>
<dbReference type="EMBL" id="CM007898">
    <property type="protein sequence ID" value="OTG15124.1"/>
    <property type="molecule type" value="Genomic_DNA"/>
</dbReference>
<accession>A0A251TW41</accession>
<keyword evidence="3" id="KW-0442">Lipid degradation</keyword>
<feature type="transmembrane region" description="Helical" evidence="4">
    <location>
        <begin position="9"/>
        <end position="29"/>
    </location>
</feature>
<dbReference type="PANTHER" id="PTHR45648:SF180">
    <property type="entry name" value="OS04G0561800 PROTEIN"/>
    <property type="match status" value="1"/>
</dbReference>
<evidence type="ECO:0000313" key="5">
    <source>
        <dbReference type="EMBL" id="OTG15124.1"/>
    </source>
</evidence>
<dbReference type="CDD" id="cd01837">
    <property type="entry name" value="SGNH_plant_lipase_like"/>
    <property type="match status" value="1"/>
</dbReference>
<dbReference type="InterPro" id="IPR001087">
    <property type="entry name" value="GDSL"/>
</dbReference>
<dbReference type="OMA" id="EMVANIM"/>
<dbReference type="GO" id="GO:0016788">
    <property type="term" value="F:hydrolase activity, acting on ester bonds"/>
    <property type="evidence" value="ECO:0007669"/>
    <property type="project" value="InterPro"/>
</dbReference>
<evidence type="ECO:0000256" key="4">
    <source>
        <dbReference type="SAM" id="Phobius"/>
    </source>
</evidence>
<gene>
    <name evidence="5" type="ORF">HannXRQ_Chr09g0256971</name>
</gene>
<evidence type="ECO:0000313" key="6">
    <source>
        <dbReference type="Proteomes" id="UP000215914"/>
    </source>
</evidence>
<dbReference type="InterPro" id="IPR051058">
    <property type="entry name" value="GDSL_Est/Lipase"/>
</dbReference>